<reference evidence="1" key="1">
    <citation type="submission" date="2014-11" db="EMBL/GenBank/DDBJ databases">
        <authorList>
            <person name="Amaro Gonzalez C."/>
        </authorList>
    </citation>
    <scope>NUCLEOTIDE SEQUENCE</scope>
</reference>
<dbReference type="EMBL" id="GBXM01051532">
    <property type="protein sequence ID" value="JAH57045.1"/>
    <property type="molecule type" value="Transcribed_RNA"/>
</dbReference>
<dbReference type="AlphaFoldDB" id="A0A0E9TDF4"/>
<dbReference type="EMBL" id="GBXM01057652">
    <property type="protein sequence ID" value="JAH50925.1"/>
    <property type="molecule type" value="Transcribed_RNA"/>
</dbReference>
<evidence type="ECO:0000313" key="1">
    <source>
        <dbReference type="EMBL" id="JAH50925.1"/>
    </source>
</evidence>
<organism evidence="1">
    <name type="scientific">Anguilla anguilla</name>
    <name type="common">European freshwater eel</name>
    <name type="synonym">Muraena anguilla</name>
    <dbReference type="NCBI Taxonomy" id="7936"/>
    <lineage>
        <taxon>Eukaryota</taxon>
        <taxon>Metazoa</taxon>
        <taxon>Chordata</taxon>
        <taxon>Craniata</taxon>
        <taxon>Vertebrata</taxon>
        <taxon>Euteleostomi</taxon>
        <taxon>Actinopterygii</taxon>
        <taxon>Neopterygii</taxon>
        <taxon>Teleostei</taxon>
        <taxon>Anguilliformes</taxon>
        <taxon>Anguillidae</taxon>
        <taxon>Anguilla</taxon>
    </lineage>
</organism>
<proteinExistence type="predicted"/>
<sequence>MTGIDSLKVSYLTRGAPSNSKRASVGTGFCYSPALISSSSLVESGVRGLG</sequence>
<reference evidence="1" key="2">
    <citation type="journal article" date="2015" name="Fish Shellfish Immunol.">
        <title>Early steps in the European eel (Anguilla anguilla)-Vibrio vulnificus interaction in the gills: Role of the RtxA13 toxin.</title>
        <authorList>
            <person name="Callol A."/>
            <person name="Pajuelo D."/>
            <person name="Ebbesson L."/>
            <person name="Teles M."/>
            <person name="MacKenzie S."/>
            <person name="Amaro C."/>
        </authorList>
    </citation>
    <scope>NUCLEOTIDE SEQUENCE</scope>
</reference>
<protein>
    <submittedName>
        <fullName evidence="1">Uncharacterized protein</fullName>
    </submittedName>
</protein>
<accession>A0A0E9TDF4</accession>
<name>A0A0E9TDF4_ANGAN</name>